<dbReference type="InterPro" id="IPR019685">
    <property type="entry name" value="DUF2534"/>
</dbReference>
<proteinExistence type="predicted"/>
<accession>A0ABX0RH19</accession>
<feature type="transmembrane region" description="Helical" evidence="1">
    <location>
        <begin position="162"/>
        <end position="180"/>
    </location>
</feature>
<feature type="transmembrane region" description="Helical" evidence="1">
    <location>
        <begin position="200"/>
        <end position="222"/>
    </location>
</feature>
<sequence>MSATTSAVPRSAIMNFVRRLHFYIGLFIAPFIFIAALTGTLYVLTPQFENWFYHSALTVQSEGEAKPLADQIAAARSRVGEQQRIYAIRPAPGPNDTTRVQFVEPDLGASKSRSVFVDPYTLRITGDMPVYGTTGVLPIRTWLDDLHRGLLLGDIGRNYSELAASWLWVAAVGGGILWLTSRRKPKPAQASAGFSFARHWHITLGLVLSVGLIFFSITGLTWSQWAGGNIDRWRADLNWLTPQVRTALDGQSVAVNDPHADHHAAPSAMADMDMGDMDMSGMAMPMAASRVPVVQANADNGDWQRVLQAARAAGIDAAKVELRQPKSAGQAWTVTEVDRHWPSHVDSASIAPNDFHLVDHVRFADFPLVAKLTRWGVDAHMGILFGLPNQLLLAAFGLGLCALILMGYRMWWLRRPVVATQNPVETLLASWLASPLPAKVVVLLLALGLSYALPVMGISLLAFVLTDIVRWRSSQRVTQPQTVIAPEQQSPLAIVQLRIAAKRKELRKFLYAVAVLAAIVASVMGNAIIGGVIDEYHLTLSHWTVGMYLTQGFMIVLYTGVFTGLMSIPLWYFFLGESDEQGK</sequence>
<keyword evidence="1" id="KW-1133">Transmembrane helix</keyword>
<organism evidence="2 3">
    <name type="scientific">Candidatus Pantoea multigeneris</name>
    <dbReference type="NCBI Taxonomy" id="2608357"/>
    <lineage>
        <taxon>Bacteria</taxon>
        <taxon>Pseudomonadati</taxon>
        <taxon>Pseudomonadota</taxon>
        <taxon>Gammaproteobacteria</taxon>
        <taxon>Enterobacterales</taxon>
        <taxon>Erwiniaceae</taxon>
        <taxon>Pantoea</taxon>
    </lineage>
</organism>
<keyword evidence="1" id="KW-0472">Membrane</keyword>
<feature type="transmembrane region" description="Helical" evidence="1">
    <location>
        <begin position="553"/>
        <end position="575"/>
    </location>
</feature>
<feature type="transmembrane region" description="Helical" evidence="1">
    <location>
        <begin position="20"/>
        <end position="44"/>
    </location>
</feature>
<feature type="transmembrane region" description="Helical" evidence="1">
    <location>
        <begin position="509"/>
        <end position="533"/>
    </location>
</feature>
<dbReference type="EMBL" id="VWXF01000010">
    <property type="protein sequence ID" value="NIF23762.1"/>
    <property type="molecule type" value="Genomic_DNA"/>
</dbReference>
<protein>
    <submittedName>
        <fullName evidence="2">DUF2534 family protein</fullName>
    </submittedName>
</protein>
<name>A0ABX0RH19_9GAMM</name>
<reference evidence="2 3" key="1">
    <citation type="journal article" date="2019" name="bioRxiv">
        <title>Bacteria contribute to plant secondary compound degradation in a generalist herbivore system.</title>
        <authorList>
            <person name="Francoeur C.B."/>
            <person name="Khadempour L."/>
            <person name="Moreira-Soto R.D."/>
            <person name="Gotting K."/>
            <person name="Book A.J."/>
            <person name="Pinto-Tomas A.A."/>
            <person name="Keefover-Ring K."/>
            <person name="Currie C.R."/>
        </authorList>
    </citation>
    <scope>NUCLEOTIDE SEQUENCE [LARGE SCALE GENOMIC DNA]</scope>
    <source>
        <strain evidence="2">Acro-835</strain>
    </source>
</reference>
<dbReference type="InterPro" id="IPR005625">
    <property type="entry name" value="PepSY-ass_TM"/>
</dbReference>
<dbReference type="Proteomes" id="UP001515683">
    <property type="component" value="Unassembled WGS sequence"/>
</dbReference>
<keyword evidence="1" id="KW-0812">Transmembrane</keyword>
<evidence type="ECO:0000256" key="1">
    <source>
        <dbReference type="SAM" id="Phobius"/>
    </source>
</evidence>
<dbReference type="PANTHER" id="PTHR34219:SF1">
    <property type="entry name" value="PEPSY DOMAIN-CONTAINING PROTEIN"/>
    <property type="match status" value="1"/>
</dbReference>
<evidence type="ECO:0000313" key="3">
    <source>
        <dbReference type="Proteomes" id="UP001515683"/>
    </source>
</evidence>
<dbReference type="Pfam" id="PF03929">
    <property type="entry name" value="PepSY_TM"/>
    <property type="match status" value="1"/>
</dbReference>
<feature type="transmembrane region" description="Helical" evidence="1">
    <location>
        <begin position="391"/>
        <end position="411"/>
    </location>
</feature>
<comment type="caution">
    <text evidence="2">The sequence shown here is derived from an EMBL/GenBank/DDBJ whole genome shotgun (WGS) entry which is preliminary data.</text>
</comment>
<evidence type="ECO:0000313" key="2">
    <source>
        <dbReference type="EMBL" id="NIF23762.1"/>
    </source>
</evidence>
<feature type="transmembrane region" description="Helical" evidence="1">
    <location>
        <begin position="440"/>
        <end position="466"/>
    </location>
</feature>
<gene>
    <name evidence="2" type="ORF">F3J40_19465</name>
</gene>
<dbReference type="PANTHER" id="PTHR34219">
    <property type="entry name" value="IRON-REGULATED INNER MEMBRANE PROTEIN-RELATED"/>
    <property type="match status" value="1"/>
</dbReference>
<dbReference type="Pfam" id="PF10749">
    <property type="entry name" value="DUF2534"/>
    <property type="match status" value="1"/>
</dbReference>
<keyword evidence="3" id="KW-1185">Reference proteome</keyword>
<dbReference type="RefSeq" id="WP_167017279.1">
    <property type="nucleotide sequence ID" value="NZ_VWXF01000010.1"/>
</dbReference>